<sequence>MPIKLLQHKSWHVYSAENIARVKRDEARAAAQEEEDEQRTMLADSEARLDRLRKKAESASGKKRKRDRDDEGEKELERQLKGKHRADEEEEQVRATIVRPEGGKGDKKEVPMTTNGHLNFWADLEAGGQPGSAKLESRLKKVLEAEPDDSLTKVFLAKKGEGEPKGWYAAEDGKTEKERKQGVEETLERTYRDNESKRMSDPLALMNTYLKRREDVLSGKPAPTPRQPSTRDRYIEPTARTGSNRSWDDTPRSSVSSSTHRSSRGEKNAFEPEMPSLLLPKHRRPPLSAGTRAERSEPGRDEPNIVGHRSAPTRDPQREATDRVSSERARAVALLASRRKAALSSSLSSASTTPARSEAGGFGMYNREETKKAKERRRGGWGERKDRRDEREKDGWRRWEKR</sequence>
<feature type="compositionally biased region" description="Low complexity" evidence="1">
    <location>
        <begin position="331"/>
        <end position="351"/>
    </location>
</feature>
<dbReference type="PANTHER" id="PTHR22093">
    <property type="entry name" value="LEUKOCYTE RECEPTOR CLUSTER LRC MEMBER 1"/>
    <property type="match status" value="1"/>
</dbReference>
<feature type="compositionally biased region" description="Basic and acidic residues" evidence="1">
    <location>
        <begin position="67"/>
        <end position="80"/>
    </location>
</feature>
<dbReference type="AlphaFoldDB" id="A0A061AK91"/>
<feature type="compositionally biased region" description="Basic and acidic residues" evidence="1">
    <location>
        <begin position="315"/>
        <end position="330"/>
    </location>
</feature>
<reference evidence="3" key="1">
    <citation type="journal article" date="2014" name="Genome Announc.">
        <title>Draft genome sequence of Rhodosporidium toruloides CECT1137, an oleaginous yeast of biotechnological interest.</title>
        <authorList>
            <person name="Morin N."/>
            <person name="Calcas X."/>
            <person name="Devillers H."/>
            <person name="Durrens P."/>
            <person name="Sherman D.J."/>
            <person name="Nicaud J.-M."/>
            <person name="Neuveglise C."/>
        </authorList>
    </citation>
    <scope>NUCLEOTIDE SEQUENCE</scope>
    <source>
        <strain evidence="3">CECT1137</strain>
    </source>
</reference>
<dbReference type="InterPro" id="IPR019339">
    <property type="entry name" value="CIR_N_dom"/>
</dbReference>
<proteinExistence type="predicted"/>
<evidence type="ECO:0000256" key="1">
    <source>
        <dbReference type="SAM" id="MobiDB-lite"/>
    </source>
</evidence>
<dbReference type="SMART" id="SM01083">
    <property type="entry name" value="Cir_N"/>
    <property type="match status" value="1"/>
</dbReference>
<dbReference type="EMBL" id="LK052936">
    <property type="protein sequence ID" value="CDR35748.1"/>
    <property type="molecule type" value="Genomic_DNA"/>
</dbReference>
<gene>
    <name evidence="3" type="ORF">RHTO0S_01e06238g</name>
</gene>
<accession>A0A061AK91</accession>
<evidence type="ECO:0000313" key="3">
    <source>
        <dbReference type="EMBL" id="CDR35748.1"/>
    </source>
</evidence>
<organism evidence="3">
    <name type="scientific">Rhodotorula toruloides</name>
    <name type="common">Yeast</name>
    <name type="synonym">Rhodosporidium toruloides</name>
    <dbReference type="NCBI Taxonomy" id="5286"/>
    <lineage>
        <taxon>Eukaryota</taxon>
        <taxon>Fungi</taxon>
        <taxon>Dikarya</taxon>
        <taxon>Basidiomycota</taxon>
        <taxon>Pucciniomycotina</taxon>
        <taxon>Microbotryomycetes</taxon>
        <taxon>Sporidiobolales</taxon>
        <taxon>Sporidiobolaceae</taxon>
        <taxon>Rhodotorula</taxon>
    </lineage>
</organism>
<feature type="compositionally biased region" description="Basic and acidic residues" evidence="1">
    <location>
        <begin position="171"/>
        <end position="200"/>
    </location>
</feature>
<dbReference type="InterPro" id="IPR039875">
    <property type="entry name" value="LENG1-like"/>
</dbReference>
<dbReference type="OrthoDB" id="2159131at2759"/>
<feature type="compositionally biased region" description="Basic and acidic residues" evidence="1">
    <location>
        <begin position="292"/>
        <end position="303"/>
    </location>
</feature>
<feature type="compositionally biased region" description="Basic and acidic residues" evidence="1">
    <location>
        <begin position="366"/>
        <end position="402"/>
    </location>
</feature>
<feature type="region of interest" description="Disordered" evidence="1">
    <location>
        <begin position="164"/>
        <end position="402"/>
    </location>
</feature>
<name>A0A061AK91_RHOTO</name>
<evidence type="ECO:0000259" key="2">
    <source>
        <dbReference type="SMART" id="SM01083"/>
    </source>
</evidence>
<dbReference type="PANTHER" id="PTHR22093:SF0">
    <property type="entry name" value="LEUKOCYTE RECEPTOR CLUSTER MEMBER 1"/>
    <property type="match status" value="1"/>
</dbReference>
<feature type="compositionally biased region" description="Basic and acidic residues" evidence="1">
    <location>
        <begin position="101"/>
        <end position="110"/>
    </location>
</feature>
<feature type="region of interest" description="Disordered" evidence="1">
    <location>
        <begin position="27"/>
        <end position="113"/>
    </location>
</feature>
<protein>
    <submittedName>
        <fullName evidence="3">RHTO0S01e06238g1_1</fullName>
    </submittedName>
</protein>
<feature type="domain" description="CBF1-interacting co-repressor CIR N-terminal" evidence="2">
    <location>
        <begin position="10"/>
        <end position="46"/>
    </location>
</feature>